<name>A0ABM1NQD6_DROAR</name>
<sequence length="128" mass="15143">MAEKASDERFKVLNSRKLELPLDEYYKQHVRPDLPNLNSSIRGTKNANCVFNTNVMDLTLDEYYEQFVVPKVKLQEEQAIAEQRSKHFQRTHYFGPRYLEQCQHKQKAGRAVQEDLENKIQDIQTKTI</sequence>
<accession>A0ABM1NQD6</accession>
<gene>
    <name evidence="2" type="primary">LOC108609904</name>
</gene>
<reference evidence="1" key="2">
    <citation type="journal article" date="2016" name="G3 (Bethesda)">
        <title>Genome Evolution in Three Species of Cactophilic Drosophila.</title>
        <authorList>
            <person name="Sanchez-Flores A."/>
            <person name="Penazola F."/>
            <person name="Carpinteyro-Ponce J."/>
            <person name="Nazario-Yepiz N."/>
            <person name="Abreu-Goodger C."/>
            <person name="Machado C.A."/>
            <person name="Markow T.A."/>
        </authorList>
    </citation>
    <scope>NUCLEOTIDE SEQUENCE [LARGE SCALE GENOMIC DNA]</scope>
</reference>
<keyword evidence="1" id="KW-1185">Reference proteome</keyword>
<evidence type="ECO:0000313" key="1">
    <source>
        <dbReference type="Proteomes" id="UP000694904"/>
    </source>
</evidence>
<organism evidence="1 2">
    <name type="scientific">Drosophila arizonae</name>
    <name type="common">Fruit fly</name>
    <dbReference type="NCBI Taxonomy" id="7263"/>
    <lineage>
        <taxon>Eukaryota</taxon>
        <taxon>Metazoa</taxon>
        <taxon>Ecdysozoa</taxon>
        <taxon>Arthropoda</taxon>
        <taxon>Hexapoda</taxon>
        <taxon>Insecta</taxon>
        <taxon>Pterygota</taxon>
        <taxon>Neoptera</taxon>
        <taxon>Endopterygota</taxon>
        <taxon>Diptera</taxon>
        <taxon>Brachycera</taxon>
        <taxon>Muscomorpha</taxon>
        <taxon>Ephydroidea</taxon>
        <taxon>Drosophilidae</taxon>
        <taxon>Drosophila</taxon>
    </lineage>
</organism>
<dbReference type="GeneID" id="108609904"/>
<reference evidence="1" key="1">
    <citation type="journal article" date="1997" name="Nucleic Acids Res.">
        <title>tRNAscan-SE: a program for improved detection of transfer RNA genes in genomic sequence.</title>
        <authorList>
            <person name="Lowe T.M."/>
            <person name="Eddy S.R."/>
        </authorList>
    </citation>
    <scope>NUCLEOTIDE SEQUENCE [LARGE SCALE GENOMIC DNA]</scope>
</reference>
<proteinExistence type="predicted"/>
<dbReference type="Proteomes" id="UP000694904">
    <property type="component" value="Chromosome 3"/>
</dbReference>
<evidence type="ECO:0000313" key="2">
    <source>
        <dbReference type="RefSeq" id="XP_017857172.1"/>
    </source>
</evidence>
<dbReference type="RefSeq" id="XP_017857172.1">
    <property type="nucleotide sequence ID" value="XM_018001683.1"/>
</dbReference>
<protein>
    <submittedName>
        <fullName evidence="2">Uncharacterized protein LOC108609904</fullName>
    </submittedName>
</protein>
<reference evidence="2" key="3">
    <citation type="submission" date="2025-08" db="UniProtKB">
        <authorList>
            <consortium name="RefSeq"/>
        </authorList>
    </citation>
    <scope>IDENTIFICATION</scope>
    <source>
        <tissue evidence="2">Whole organism</tissue>
    </source>
</reference>